<dbReference type="InterPro" id="IPR045357">
    <property type="entry name" value="Aminopeptidase_N-like_N"/>
</dbReference>
<dbReference type="AlphaFoldDB" id="A0A1I7XH35"/>
<feature type="domain" description="Aminopeptidase N-like N-terminal" evidence="12">
    <location>
        <begin position="18"/>
        <end position="205"/>
    </location>
</feature>
<dbReference type="Gene3D" id="2.60.40.1730">
    <property type="entry name" value="tricorn interacting facor f3 domain"/>
    <property type="match status" value="1"/>
</dbReference>
<evidence type="ECO:0000256" key="3">
    <source>
        <dbReference type="ARBA" id="ARBA00022670"/>
    </source>
</evidence>
<dbReference type="Pfam" id="PF17900">
    <property type="entry name" value="Peptidase_M1_N"/>
    <property type="match status" value="1"/>
</dbReference>
<dbReference type="GO" id="GO:0043171">
    <property type="term" value="P:peptide catabolic process"/>
    <property type="evidence" value="ECO:0007669"/>
    <property type="project" value="TreeGrafter"/>
</dbReference>
<feature type="binding site" evidence="9">
    <location>
        <position position="329"/>
    </location>
    <ligand>
        <name>Zn(2+)</name>
        <dbReference type="ChEBI" id="CHEBI:29105"/>
        <note>catalytic</note>
    </ligand>
</feature>
<evidence type="ECO:0000256" key="1">
    <source>
        <dbReference type="ARBA" id="ARBA00010136"/>
    </source>
</evidence>
<evidence type="ECO:0000313" key="13">
    <source>
        <dbReference type="Proteomes" id="UP000095283"/>
    </source>
</evidence>
<evidence type="ECO:0000256" key="2">
    <source>
        <dbReference type="ARBA" id="ARBA00022438"/>
    </source>
</evidence>
<dbReference type="PANTHER" id="PTHR11533:SF174">
    <property type="entry name" value="PUROMYCIN-SENSITIVE AMINOPEPTIDASE-RELATED"/>
    <property type="match status" value="1"/>
</dbReference>
<dbReference type="InterPro" id="IPR027268">
    <property type="entry name" value="Peptidase_M4/M1_CTD_sf"/>
</dbReference>
<dbReference type="Pfam" id="PF01433">
    <property type="entry name" value="Peptidase_M1"/>
    <property type="match status" value="1"/>
</dbReference>
<dbReference type="InterPro" id="IPR042097">
    <property type="entry name" value="Aminopeptidase_N-like_N_sf"/>
</dbReference>
<dbReference type="GO" id="GO:0042277">
    <property type="term" value="F:peptide binding"/>
    <property type="evidence" value="ECO:0007669"/>
    <property type="project" value="TreeGrafter"/>
</dbReference>
<keyword evidence="4 9" id="KW-0479">Metal-binding</keyword>
<dbReference type="InterPro" id="IPR001930">
    <property type="entry name" value="Peptidase_M1"/>
</dbReference>
<dbReference type="SUPFAM" id="SSF55486">
    <property type="entry name" value="Metalloproteases ('zincins'), catalytic domain"/>
    <property type="match status" value="1"/>
</dbReference>
<dbReference type="InterPro" id="IPR050344">
    <property type="entry name" value="Peptidase_M1_aminopeptidases"/>
</dbReference>
<dbReference type="FunFam" id="1.10.390.10:FF:000001">
    <property type="entry name" value="Aminopeptidase"/>
    <property type="match status" value="1"/>
</dbReference>
<comment type="cofactor">
    <cofactor evidence="9">
        <name>Zn(2+)</name>
        <dbReference type="ChEBI" id="CHEBI:29105"/>
    </cofactor>
    <text evidence="9">Binds 1 zinc ion per subunit.</text>
</comment>
<feature type="site" description="Transition state stabilizer" evidence="10">
    <location>
        <position position="411"/>
    </location>
</feature>
<dbReference type="PRINTS" id="PR00756">
    <property type="entry name" value="ALADIPTASE"/>
</dbReference>
<evidence type="ECO:0000256" key="8">
    <source>
        <dbReference type="PIRSR" id="PIRSR634016-1"/>
    </source>
</evidence>
<dbReference type="Proteomes" id="UP000095283">
    <property type="component" value="Unplaced"/>
</dbReference>
<keyword evidence="7" id="KW-0482">Metalloprotease</keyword>
<dbReference type="GO" id="GO:0008270">
    <property type="term" value="F:zinc ion binding"/>
    <property type="evidence" value="ECO:0007669"/>
    <property type="project" value="InterPro"/>
</dbReference>
<sequence>MPLDGQRLKFERLPEIAKPLHYTLFIAPDLNKFSFEGHVDIDVEVVSATDVLKMHAQRLSISKVVVKMDDGTSTHQLHPLLQFQCDEDRNMLTVQLPYVIHPQKIRLSIDFLGKLNDKMNGFYLSSYKNEYGEKKFMAATQFDSTYARTAFPCWDEPIYKATFEVRLVVPSAWTALSNMVDSEVFCSEERKMVFFKCSPPMSTYLLAFVIGELEYLEEKTEGGVTIRVYTLFGKKQQGAFGLELAKRAIEWYSDWFNIDYPLPKCDLVTIPDCSWCRCFYTRMTESIITAMENWGLVTYREVSLLIDSVKSSAIQKVNVALTVAHEMAHLWFGDLVTMKWWTDLWLKEGFASYMSFLFIGYNYPEYNIWLQFLNDELSVGLRLDALRSSHPIEVEINNPNELTEIFDSITYAKSNCVIRMLCYYLGETTFQKGLRLYLKKYQFGNAVTQDLWDALSEASGKDINALMSSWTTQMGFPLISVEQRQEGHHRILNLKQRRFIADGGDDDDEPTWQVRRVHFSLYTTQDDRKESSGSELSIRKLVELNDTVIFQRCIQSVTNMYCSEEVAQDVEVK</sequence>
<accession>A0A1I7XH35</accession>
<feature type="binding site" evidence="9">
    <location>
        <position position="325"/>
    </location>
    <ligand>
        <name>Zn(2+)</name>
        <dbReference type="ChEBI" id="CHEBI:29105"/>
        <note>catalytic</note>
    </ligand>
</feature>
<evidence type="ECO:0000259" key="12">
    <source>
        <dbReference type="Pfam" id="PF17900"/>
    </source>
</evidence>
<dbReference type="SUPFAM" id="SSF63737">
    <property type="entry name" value="Leukotriene A4 hydrolase N-terminal domain"/>
    <property type="match status" value="1"/>
</dbReference>
<dbReference type="GO" id="GO:0005615">
    <property type="term" value="C:extracellular space"/>
    <property type="evidence" value="ECO:0007669"/>
    <property type="project" value="TreeGrafter"/>
</dbReference>
<keyword evidence="3" id="KW-0645">Protease</keyword>
<dbReference type="GO" id="GO:0016020">
    <property type="term" value="C:membrane"/>
    <property type="evidence" value="ECO:0007669"/>
    <property type="project" value="TreeGrafter"/>
</dbReference>
<evidence type="ECO:0000256" key="7">
    <source>
        <dbReference type="ARBA" id="ARBA00023049"/>
    </source>
</evidence>
<dbReference type="Gene3D" id="1.10.390.10">
    <property type="entry name" value="Neutral Protease Domain 2"/>
    <property type="match status" value="1"/>
</dbReference>
<dbReference type="GO" id="GO:0006508">
    <property type="term" value="P:proteolysis"/>
    <property type="evidence" value="ECO:0007669"/>
    <property type="project" value="UniProtKB-KW"/>
</dbReference>
<evidence type="ECO:0000259" key="11">
    <source>
        <dbReference type="Pfam" id="PF01433"/>
    </source>
</evidence>
<dbReference type="PANTHER" id="PTHR11533">
    <property type="entry name" value="PROTEASE M1 ZINC METALLOPROTEASE"/>
    <property type="match status" value="1"/>
</dbReference>
<proteinExistence type="inferred from homology"/>
<feature type="domain" description="Peptidase M1 membrane alanine aminopeptidase" evidence="11">
    <location>
        <begin position="240"/>
        <end position="470"/>
    </location>
</feature>
<keyword evidence="2" id="KW-0031">Aminopeptidase</keyword>
<dbReference type="InterPro" id="IPR034016">
    <property type="entry name" value="M1_APN-typ"/>
</dbReference>
<keyword evidence="13" id="KW-1185">Reference proteome</keyword>
<evidence type="ECO:0000256" key="5">
    <source>
        <dbReference type="ARBA" id="ARBA00022801"/>
    </source>
</evidence>
<name>A0A1I7XH35_HETBA</name>
<dbReference type="FunFam" id="2.60.40.1730:FF:000002">
    <property type="entry name" value="Aminopeptidase"/>
    <property type="match status" value="1"/>
</dbReference>
<evidence type="ECO:0000313" key="14">
    <source>
        <dbReference type="WBParaSite" id="Hba_17062"/>
    </source>
</evidence>
<keyword evidence="6 9" id="KW-0862">Zinc</keyword>
<reference evidence="14" key="1">
    <citation type="submission" date="2016-11" db="UniProtKB">
        <authorList>
            <consortium name="WormBaseParasite"/>
        </authorList>
    </citation>
    <scope>IDENTIFICATION</scope>
</reference>
<comment type="similarity">
    <text evidence="1">Belongs to the peptidase M1 family.</text>
</comment>
<evidence type="ECO:0000256" key="4">
    <source>
        <dbReference type="ARBA" id="ARBA00022723"/>
    </source>
</evidence>
<evidence type="ECO:0000256" key="6">
    <source>
        <dbReference type="ARBA" id="ARBA00022833"/>
    </source>
</evidence>
<evidence type="ECO:0000256" key="9">
    <source>
        <dbReference type="PIRSR" id="PIRSR634016-3"/>
    </source>
</evidence>
<dbReference type="GO" id="GO:0005737">
    <property type="term" value="C:cytoplasm"/>
    <property type="evidence" value="ECO:0007669"/>
    <property type="project" value="TreeGrafter"/>
</dbReference>
<dbReference type="CDD" id="cd09601">
    <property type="entry name" value="M1_APN-Q_like"/>
    <property type="match status" value="1"/>
</dbReference>
<feature type="active site" description="Proton acceptor" evidence="8">
    <location>
        <position position="326"/>
    </location>
</feature>
<dbReference type="InterPro" id="IPR014782">
    <property type="entry name" value="Peptidase_M1_dom"/>
</dbReference>
<feature type="binding site" evidence="9">
    <location>
        <position position="348"/>
    </location>
    <ligand>
        <name>Zn(2+)</name>
        <dbReference type="ChEBI" id="CHEBI:29105"/>
        <note>catalytic</note>
    </ligand>
</feature>
<dbReference type="WBParaSite" id="Hba_17062">
    <property type="protein sequence ID" value="Hba_17062"/>
    <property type="gene ID" value="Hba_17062"/>
</dbReference>
<dbReference type="GO" id="GO:0070006">
    <property type="term" value="F:metalloaminopeptidase activity"/>
    <property type="evidence" value="ECO:0007669"/>
    <property type="project" value="TreeGrafter"/>
</dbReference>
<keyword evidence="5" id="KW-0378">Hydrolase</keyword>
<protein>
    <submittedName>
        <fullName evidence="14">Peptidase_M1 domain-containing protein</fullName>
    </submittedName>
</protein>
<organism evidence="13 14">
    <name type="scientific">Heterorhabditis bacteriophora</name>
    <name type="common">Entomopathogenic nematode worm</name>
    <dbReference type="NCBI Taxonomy" id="37862"/>
    <lineage>
        <taxon>Eukaryota</taxon>
        <taxon>Metazoa</taxon>
        <taxon>Ecdysozoa</taxon>
        <taxon>Nematoda</taxon>
        <taxon>Chromadorea</taxon>
        <taxon>Rhabditida</taxon>
        <taxon>Rhabditina</taxon>
        <taxon>Rhabditomorpha</taxon>
        <taxon>Strongyloidea</taxon>
        <taxon>Heterorhabditidae</taxon>
        <taxon>Heterorhabditis</taxon>
    </lineage>
</organism>
<evidence type="ECO:0000256" key="10">
    <source>
        <dbReference type="PIRSR" id="PIRSR634016-4"/>
    </source>
</evidence>